<dbReference type="CDD" id="cd12311">
    <property type="entry name" value="RRM_SRSF2_SRSF8"/>
    <property type="match status" value="1"/>
</dbReference>
<dbReference type="InterPro" id="IPR051106">
    <property type="entry name" value="RNA-bind/splicing_reg"/>
</dbReference>
<protein>
    <recommendedName>
        <fullName evidence="2">Serine/arginine-rich splicing factor 2</fullName>
    </recommendedName>
    <alternativeName>
        <fullName evidence="9">Splicing component, 35 kDa</fullName>
    </alternativeName>
    <alternativeName>
        <fullName evidence="8">Splicing factor SC35</fullName>
    </alternativeName>
    <alternativeName>
        <fullName evidence="7">Splicing factor, arginine/serine-rich 2</fullName>
    </alternativeName>
</protein>
<proteinExistence type="predicted"/>
<dbReference type="EnsemblMetazoa" id="GMOY000636-RA">
    <property type="protein sequence ID" value="GMOY000636-PA"/>
    <property type="gene ID" value="GMOY000636"/>
</dbReference>
<keyword evidence="5" id="KW-0508">mRNA splicing</keyword>
<dbReference type="Pfam" id="PF00076">
    <property type="entry name" value="RRM_1"/>
    <property type="match status" value="1"/>
</dbReference>
<dbReference type="GO" id="GO:0006397">
    <property type="term" value="P:mRNA processing"/>
    <property type="evidence" value="ECO:0007669"/>
    <property type="project" value="UniProtKB-KW"/>
</dbReference>
<dbReference type="PROSITE" id="PS50102">
    <property type="entry name" value="RRM"/>
    <property type="match status" value="1"/>
</dbReference>
<dbReference type="STRING" id="37546.A0A1B0FAU6"/>
<evidence type="ECO:0000256" key="8">
    <source>
        <dbReference type="ARBA" id="ARBA00029667"/>
    </source>
</evidence>
<evidence type="ECO:0000256" key="9">
    <source>
        <dbReference type="ARBA" id="ARBA00032663"/>
    </source>
</evidence>
<keyword evidence="14" id="KW-1185">Reference proteome</keyword>
<evidence type="ECO:0000313" key="13">
    <source>
        <dbReference type="EnsemblMetazoa" id="GMOY000636-PA"/>
    </source>
</evidence>
<evidence type="ECO:0000256" key="6">
    <source>
        <dbReference type="ARBA" id="ARBA00023242"/>
    </source>
</evidence>
<feature type="compositionally biased region" description="Basic residues" evidence="11">
    <location>
        <begin position="116"/>
        <end position="161"/>
    </location>
</feature>
<dbReference type="FunFam" id="3.30.70.330:FF:001092">
    <property type="entry name" value="serine/arginine-rich splicing factor 2"/>
    <property type="match status" value="1"/>
</dbReference>
<dbReference type="GO" id="GO:0008380">
    <property type="term" value="P:RNA splicing"/>
    <property type="evidence" value="ECO:0007669"/>
    <property type="project" value="UniProtKB-KW"/>
</dbReference>
<feature type="domain" description="RRM" evidence="12">
    <location>
        <begin position="17"/>
        <end position="95"/>
    </location>
</feature>
<evidence type="ECO:0000256" key="2">
    <source>
        <dbReference type="ARBA" id="ARBA00015058"/>
    </source>
</evidence>
<evidence type="ECO:0000256" key="4">
    <source>
        <dbReference type="ARBA" id="ARBA00022884"/>
    </source>
</evidence>
<accession>A0A1B0FAU6</accession>
<evidence type="ECO:0000256" key="5">
    <source>
        <dbReference type="ARBA" id="ARBA00023187"/>
    </source>
</evidence>
<comment type="subcellular location">
    <subcellularLocation>
        <location evidence="1">Nucleus</location>
    </subcellularLocation>
</comment>
<dbReference type="PANTHER" id="PTHR48028:SF4">
    <property type="entry name" value="SC35-LIKE SPLICING FACTOR"/>
    <property type="match status" value="1"/>
</dbReference>
<feature type="region of interest" description="Disordered" evidence="11">
    <location>
        <begin position="93"/>
        <end position="189"/>
    </location>
</feature>
<name>A0A1B0FAU6_GLOMM</name>
<evidence type="ECO:0000256" key="7">
    <source>
        <dbReference type="ARBA" id="ARBA00029589"/>
    </source>
</evidence>
<sequence length="224" mass="25884">MSHNSGGRPPPRIDGMISLKVDNLTYRTTPEDLRRVFERCGEVGDIYIPRDRYTRESRGFAFVRFYDKRDAEDALEAMDGRKLDGRELRVQMARYGRPTSPNNNRRNNRRGGGGGGRRRSRSPIRRRSRSPRRRSYSRSRSRSRSPVRRNKFSRSPVRRSVSRSQSRNGLGGGGGGLPVGGRSVSRSRTHVWERETVKLPTYTNLLLDWFRCWLIQQAVVYKAV</sequence>
<feature type="compositionally biased region" description="Low complexity" evidence="11">
    <location>
        <begin position="96"/>
        <end position="105"/>
    </location>
</feature>
<dbReference type="InterPro" id="IPR035979">
    <property type="entry name" value="RBD_domain_sf"/>
</dbReference>
<dbReference type="InterPro" id="IPR000504">
    <property type="entry name" value="RRM_dom"/>
</dbReference>
<dbReference type="SUPFAM" id="SSF54928">
    <property type="entry name" value="RNA-binding domain, RBD"/>
    <property type="match status" value="1"/>
</dbReference>
<dbReference type="Proteomes" id="UP000092444">
    <property type="component" value="Unassembled WGS sequence"/>
</dbReference>
<dbReference type="GO" id="GO:0003723">
    <property type="term" value="F:RNA binding"/>
    <property type="evidence" value="ECO:0007669"/>
    <property type="project" value="UniProtKB-UniRule"/>
</dbReference>
<keyword evidence="3" id="KW-0507">mRNA processing</keyword>
<dbReference type="GO" id="GO:0005634">
    <property type="term" value="C:nucleus"/>
    <property type="evidence" value="ECO:0007669"/>
    <property type="project" value="UniProtKB-SubCell"/>
</dbReference>
<dbReference type="VEuPathDB" id="VectorBase:GMOY000636"/>
<organism evidence="13 14">
    <name type="scientific">Glossina morsitans morsitans</name>
    <name type="common">Savannah tsetse fly</name>
    <dbReference type="NCBI Taxonomy" id="37546"/>
    <lineage>
        <taxon>Eukaryota</taxon>
        <taxon>Metazoa</taxon>
        <taxon>Ecdysozoa</taxon>
        <taxon>Arthropoda</taxon>
        <taxon>Hexapoda</taxon>
        <taxon>Insecta</taxon>
        <taxon>Pterygota</taxon>
        <taxon>Neoptera</taxon>
        <taxon>Endopterygota</taxon>
        <taxon>Diptera</taxon>
        <taxon>Brachycera</taxon>
        <taxon>Muscomorpha</taxon>
        <taxon>Hippoboscoidea</taxon>
        <taxon>Glossinidae</taxon>
        <taxon>Glossina</taxon>
    </lineage>
</organism>
<dbReference type="AlphaFoldDB" id="A0A1B0FAU6"/>
<evidence type="ECO:0000256" key="1">
    <source>
        <dbReference type="ARBA" id="ARBA00004123"/>
    </source>
</evidence>
<evidence type="ECO:0000256" key="10">
    <source>
        <dbReference type="PROSITE-ProRule" id="PRU00176"/>
    </source>
</evidence>
<evidence type="ECO:0000259" key="12">
    <source>
        <dbReference type="PROSITE" id="PS50102"/>
    </source>
</evidence>
<dbReference type="SMART" id="SM00360">
    <property type="entry name" value="RRM"/>
    <property type="match status" value="1"/>
</dbReference>
<evidence type="ECO:0000256" key="3">
    <source>
        <dbReference type="ARBA" id="ARBA00022664"/>
    </source>
</evidence>
<reference evidence="13" key="1">
    <citation type="submission" date="2020-05" db="UniProtKB">
        <authorList>
            <consortium name="EnsemblMetazoa"/>
        </authorList>
    </citation>
    <scope>IDENTIFICATION</scope>
    <source>
        <strain evidence="13">Yale</strain>
    </source>
</reference>
<dbReference type="InterPro" id="IPR012677">
    <property type="entry name" value="Nucleotide-bd_a/b_plait_sf"/>
</dbReference>
<evidence type="ECO:0000256" key="11">
    <source>
        <dbReference type="SAM" id="MobiDB-lite"/>
    </source>
</evidence>
<evidence type="ECO:0000313" key="14">
    <source>
        <dbReference type="Proteomes" id="UP000092444"/>
    </source>
</evidence>
<dbReference type="PANTHER" id="PTHR48028">
    <property type="entry name" value="GLYCINE-RICH RNA-BINDING PROTEIN RZ1A"/>
    <property type="match status" value="1"/>
</dbReference>
<feature type="compositionally biased region" description="Gly residues" evidence="11">
    <location>
        <begin position="169"/>
        <end position="179"/>
    </location>
</feature>
<keyword evidence="6" id="KW-0539">Nucleus</keyword>
<dbReference type="EMBL" id="CCAG010023607">
    <property type="status" value="NOT_ANNOTATED_CDS"/>
    <property type="molecule type" value="Genomic_DNA"/>
</dbReference>
<keyword evidence="4 10" id="KW-0694">RNA-binding</keyword>
<dbReference type="Gene3D" id="3.30.70.330">
    <property type="match status" value="1"/>
</dbReference>